<evidence type="ECO:0000313" key="1">
    <source>
        <dbReference type="EMBL" id="MDI2593399.1"/>
    </source>
</evidence>
<evidence type="ECO:0000313" key="2">
    <source>
        <dbReference type="Proteomes" id="UP001159100"/>
    </source>
</evidence>
<keyword evidence="2" id="KW-1185">Reference proteome</keyword>
<organism evidence="1 2">
    <name type="scientific">Pseudomonas fungipugnans</name>
    <dbReference type="NCBI Taxonomy" id="3024217"/>
    <lineage>
        <taxon>Bacteria</taxon>
        <taxon>Pseudomonadati</taxon>
        <taxon>Pseudomonadota</taxon>
        <taxon>Gammaproteobacteria</taxon>
        <taxon>Pseudomonadales</taxon>
        <taxon>Pseudomonadaceae</taxon>
        <taxon>Pseudomonas</taxon>
    </lineage>
</organism>
<accession>A0ABT6QSY7</accession>
<proteinExistence type="predicted"/>
<protein>
    <submittedName>
        <fullName evidence="1">Uncharacterized protein</fullName>
    </submittedName>
</protein>
<dbReference type="Proteomes" id="UP001159100">
    <property type="component" value="Unassembled WGS sequence"/>
</dbReference>
<name>A0ABT6QSY7_9PSED</name>
<gene>
    <name evidence="1" type="ORF">POF45_18510</name>
</gene>
<dbReference type="RefSeq" id="WP_282316354.1">
    <property type="nucleotide sequence ID" value="NZ_JARBWL010000002.1"/>
</dbReference>
<comment type="caution">
    <text evidence="1">The sequence shown here is derived from an EMBL/GenBank/DDBJ whole genome shotgun (WGS) entry which is preliminary data.</text>
</comment>
<reference evidence="1 2" key="1">
    <citation type="submission" date="2023-02" db="EMBL/GenBank/DDBJ databases">
        <title>Pseudomonas chrutzelriedensis sp. nov., a potently antifungal strain isolated from moss.</title>
        <authorList>
            <person name="Schnyder A."/>
            <person name="Kalawong R."/>
            <person name="Eberl L."/>
            <person name="Agnoli K."/>
        </authorList>
    </citation>
    <scope>NUCLEOTIDE SEQUENCE [LARGE SCALE GENOMIC DNA]</scope>
    <source>
        <strain evidence="1 2">681</strain>
    </source>
</reference>
<sequence length="135" mass="14613">MEAAQKVDAALEPLSDAEAEFMTRHHGEIQSFLSQGSTGVGIGSAMFGKHLGNLKETLVELENLHKRTFDKHGKLQGADFFNERKKLMGRLDSSLGPLTPDCGRQHASVRSVAAAVRGHASVWSSSLVSIFLPRA</sequence>
<dbReference type="EMBL" id="JARBWL010000002">
    <property type="protein sequence ID" value="MDI2593399.1"/>
    <property type="molecule type" value="Genomic_DNA"/>
</dbReference>